<dbReference type="EMBL" id="JAAMOZ010000002">
    <property type="protein sequence ID" value="NIH58223.1"/>
    <property type="molecule type" value="Genomic_DNA"/>
</dbReference>
<name>A0ABX0SLM5_9ACTN</name>
<evidence type="ECO:0000313" key="4">
    <source>
        <dbReference type="EMBL" id="NIH58223.1"/>
    </source>
</evidence>
<protein>
    <recommendedName>
        <fullName evidence="3">Pyrroline-5-carboxylate reductase catalytic N-terminal domain-containing protein</fullName>
    </recommendedName>
</protein>
<gene>
    <name evidence="4" type="ORF">FB473_002915</name>
</gene>
<dbReference type="InterPro" id="IPR051267">
    <property type="entry name" value="STEAP_metalloreductase"/>
</dbReference>
<dbReference type="Gene3D" id="3.40.50.720">
    <property type="entry name" value="NAD(P)-binding Rossmann-like Domain"/>
    <property type="match status" value="1"/>
</dbReference>
<reference evidence="4 5" key="1">
    <citation type="submission" date="2020-02" db="EMBL/GenBank/DDBJ databases">
        <title>Sequencing the genomes of 1000 actinobacteria strains.</title>
        <authorList>
            <person name="Klenk H.-P."/>
        </authorList>
    </citation>
    <scope>NUCLEOTIDE SEQUENCE [LARGE SCALE GENOMIC DNA]</scope>
    <source>
        <strain evidence="4 5">DSM 19609</strain>
    </source>
</reference>
<organism evidence="4 5">
    <name type="scientific">Brooklawnia cerclae</name>
    <dbReference type="NCBI Taxonomy" id="349934"/>
    <lineage>
        <taxon>Bacteria</taxon>
        <taxon>Bacillati</taxon>
        <taxon>Actinomycetota</taxon>
        <taxon>Actinomycetes</taxon>
        <taxon>Propionibacteriales</taxon>
        <taxon>Propionibacteriaceae</taxon>
        <taxon>Brooklawnia</taxon>
    </lineage>
</organism>
<feature type="region of interest" description="Disordered" evidence="2">
    <location>
        <begin position="208"/>
        <end position="235"/>
    </location>
</feature>
<evidence type="ECO:0000313" key="5">
    <source>
        <dbReference type="Proteomes" id="UP000749311"/>
    </source>
</evidence>
<sequence>MSKVLGIVGAGKLGTTIGRLAADAGWQVLVSSGHPSPMQELIVSTMVPSARMAGWDALVHDADIVLLAIPFGKSDAIDYSSLSGKVVIDPMNHWQAVDGQVDALDGRTGSTSEIVRLRNPAMRLVKTLNHLSYTDMVADARSFPAPDRRAVAVASDDPGARTLAASLVDDLGFDPVEVGFDAAATLDADGPVFGEWFDAEHLRQVLGSRSTETAGTTGEAQTDGVAKDTPVAPLG</sequence>
<dbReference type="InterPro" id="IPR028939">
    <property type="entry name" value="P5C_Rdtase_cat_N"/>
</dbReference>
<keyword evidence="5" id="KW-1185">Reference proteome</keyword>
<dbReference type="Pfam" id="PF03807">
    <property type="entry name" value="F420_oxidored"/>
    <property type="match status" value="1"/>
</dbReference>
<dbReference type="SUPFAM" id="SSF51735">
    <property type="entry name" value="NAD(P)-binding Rossmann-fold domains"/>
    <property type="match status" value="1"/>
</dbReference>
<feature type="domain" description="Pyrroline-5-carboxylate reductase catalytic N-terminal" evidence="3">
    <location>
        <begin position="5"/>
        <end position="93"/>
    </location>
</feature>
<comment type="caution">
    <text evidence="4">The sequence shown here is derived from an EMBL/GenBank/DDBJ whole genome shotgun (WGS) entry which is preliminary data.</text>
</comment>
<dbReference type="Proteomes" id="UP000749311">
    <property type="component" value="Unassembled WGS sequence"/>
</dbReference>
<dbReference type="RefSeq" id="WP_167170164.1">
    <property type="nucleotide sequence ID" value="NZ_BAAAOO010000009.1"/>
</dbReference>
<evidence type="ECO:0000259" key="3">
    <source>
        <dbReference type="Pfam" id="PF03807"/>
    </source>
</evidence>
<dbReference type="PANTHER" id="PTHR14239">
    <property type="entry name" value="DUDULIN-RELATED"/>
    <property type="match status" value="1"/>
</dbReference>
<keyword evidence="1" id="KW-0560">Oxidoreductase</keyword>
<evidence type="ECO:0000256" key="2">
    <source>
        <dbReference type="SAM" id="MobiDB-lite"/>
    </source>
</evidence>
<dbReference type="InterPro" id="IPR036291">
    <property type="entry name" value="NAD(P)-bd_dom_sf"/>
</dbReference>
<feature type="compositionally biased region" description="Low complexity" evidence="2">
    <location>
        <begin position="211"/>
        <end position="220"/>
    </location>
</feature>
<accession>A0ABX0SLM5</accession>
<evidence type="ECO:0000256" key="1">
    <source>
        <dbReference type="ARBA" id="ARBA00023002"/>
    </source>
</evidence>
<proteinExistence type="predicted"/>